<dbReference type="InterPro" id="IPR005479">
    <property type="entry name" value="CPAse_ATP-bd"/>
</dbReference>
<dbReference type="CDD" id="cd06850">
    <property type="entry name" value="biotinyl_domain"/>
    <property type="match status" value="1"/>
</dbReference>
<evidence type="ECO:0000256" key="1">
    <source>
        <dbReference type="ARBA" id="ARBA00022598"/>
    </source>
</evidence>
<dbReference type="WBParaSite" id="scaffold20436_cov222.g19476">
    <property type="protein sequence ID" value="scaffold20436_cov222.g19476"/>
    <property type="gene ID" value="scaffold20436_cov222.g19476"/>
</dbReference>
<keyword evidence="9" id="KW-1185">Reference proteome</keyword>
<evidence type="ECO:0000259" key="8">
    <source>
        <dbReference type="PROSITE" id="PS50979"/>
    </source>
</evidence>
<feature type="domain" description="ATP-grasp" evidence="7">
    <location>
        <begin position="19"/>
        <end position="78"/>
    </location>
</feature>
<dbReference type="PROSITE" id="PS00867">
    <property type="entry name" value="CPSASE_2"/>
    <property type="match status" value="1"/>
</dbReference>
<dbReference type="InterPro" id="IPR011764">
    <property type="entry name" value="Biotin_carboxylation_dom"/>
</dbReference>
<dbReference type="InterPro" id="IPR011054">
    <property type="entry name" value="Rudment_hybrid_motif"/>
</dbReference>
<keyword evidence="1" id="KW-0436">Ligase</keyword>
<dbReference type="GO" id="GO:0046872">
    <property type="term" value="F:metal ion binding"/>
    <property type="evidence" value="ECO:0007669"/>
    <property type="project" value="InterPro"/>
</dbReference>
<evidence type="ECO:0000256" key="5">
    <source>
        <dbReference type="PROSITE-ProRule" id="PRU00409"/>
    </source>
</evidence>
<dbReference type="GO" id="GO:0005739">
    <property type="term" value="C:mitochondrion"/>
    <property type="evidence" value="ECO:0007669"/>
    <property type="project" value="TreeGrafter"/>
</dbReference>
<dbReference type="InterPro" id="IPR005482">
    <property type="entry name" value="Biotin_COase_C"/>
</dbReference>
<dbReference type="Pfam" id="PF02786">
    <property type="entry name" value="CPSase_L_D2"/>
    <property type="match status" value="1"/>
</dbReference>
<reference evidence="10" key="1">
    <citation type="submission" date="2022-11" db="UniProtKB">
        <authorList>
            <consortium name="WormBaseParasite"/>
        </authorList>
    </citation>
    <scope>IDENTIFICATION</scope>
</reference>
<dbReference type="Proteomes" id="UP000887561">
    <property type="component" value="Unplaced"/>
</dbReference>
<feature type="domain" description="Lipoyl-binding" evidence="6">
    <location>
        <begin position="259"/>
        <end position="334"/>
    </location>
</feature>
<dbReference type="InterPro" id="IPR050856">
    <property type="entry name" value="Biotin_carboxylase_complex"/>
</dbReference>
<evidence type="ECO:0000259" key="7">
    <source>
        <dbReference type="PROSITE" id="PS50975"/>
    </source>
</evidence>
<keyword evidence="2 5" id="KW-0547">Nucleotide-binding</keyword>
<keyword evidence="3 5" id="KW-0067">ATP-binding</keyword>
<dbReference type="Pfam" id="PF00364">
    <property type="entry name" value="Biotin_lipoyl"/>
    <property type="match status" value="1"/>
</dbReference>
<dbReference type="GO" id="GO:0004485">
    <property type="term" value="F:methylcrotonoyl-CoA carboxylase activity"/>
    <property type="evidence" value="ECO:0007669"/>
    <property type="project" value="TreeGrafter"/>
</dbReference>
<organism evidence="9 10">
    <name type="scientific">Meloidogyne javanica</name>
    <name type="common">Root-knot nematode worm</name>
    <dbReference type="NCBI Taxonomy" id="6303"/>
    <lineage>
        <taxon>Eukaryota</taxon>
        <taxon>Metazoa</taxon>
        <taxon>Ecdysozoa</taxon>
        <taxon>Nematoda</taxon>
        <taxon>Chromadorea</taxon>
        <taxon>Rhabditida</taxon>
        <taxon>Tylenchina</taxon>
        <taxon>Tylenchomorpha</taxon>
        <taxon>Tylenchoidea</taxon>
        <taxon>Meloidogynidae</taxon>
        <taxon>Meloidogyninae</taxon>
        <taxon>Meloidogyne</taxon>
        <taxon>Meloidogyne incognita group</taxon>
    </lineage>
</organism>
<dbReference type="SUPFAM" id="SSF51246">
    <property type="entry name" value="Rudiment single hybrid motif"/>
    <property type="match status" value="1"/>
</dbReference>
<evidence type="ECO:0000256" key="4">
    <source>
        <dbReference type="ARBA" id="ARBA00023267"/>
    </source>
</evidence>
<keyword evidence="4" id="KW-0092">Biotin</keyword>
<dbReference type="InterPro" id="IPR011761">
    <property type="entry name" value="ATP-grasp"/>
</dbReference>
<dbReference type="InterPro" id="IPR000089">
    <property type="entry name" value="Biotin_lipoyl"/>
</dbReference>
<dbReference type="SMART" id="SM00878">
    <property type="entry name" value="Biotin_carb_C"/>
    <property type="match status" value="1"/>
</dbReference>
<dbReference type="PANTHER" id="PTHR18866">
    <property type="entry name" value="CARBOXYLASE:PYRUVATE/ACETYL-COA/PROPIONYL-COA CARBOXYLASE"/>
    <property type="match status" value="1"/>
</dbReference>
<feature type="domain" description="Biotin carboxylation" evidence="8">
    <location>
        <begin position="1"/>
        <end position="205"/>
    </location>
</feature>
<evidence type="ECO:0000259" key="6">
    <source>
        <dbReference type="PROSITE" id="PS50968"/>
    </source>
</evidence>
<dbReference type="Gene3D" id="2.40.50.100">
    <property type="match status" value="1"/>
</dbReference>
<dbReference type="SUPFAM" id="SSF56059">
    <property type="entry name" value="Glutathione synthetase ATP-binding domain-like"/>
    <property type="match status" value="1"/>
</dbReference>
<evidence type="ECO:0000256" key="2">
    <source>
        <dbReference type="ARBA" id="ARBA00022741"/>
    </source>
</evidence>
<dbReference type="PROSITE" id="PS50979">
    <property type="entry name" value="BC"/>
    <property type="match status" value="1"/>
</dbReference>
<dbReference type="PROSITE" id="PS50968">
    <property type="entry name" value="BIOTINYL_LIPOYL"/>
    <property type="match status" value="1"/>
</dbReference>
<dbReference type="Gene3D" id="3.30.470.20">
    <property type="entry name" value="ATP-grasp fold, B domain"/>
    <property type="match status" value="1"/>
</dbReference>
<proteinExistence type="predicted"/>
<evidence type="ECO:0000256" key="3">
    <source>
        <dbReference type="ARBA" id="ARBA00022840"/>
    </source>
</evidence>
<dbReference type="PROSITE" id="PS00188">
    <property type="entry name" value="BIOTIN"/>
    <property type="match status" value="1"/>
</dbReference>
<dbReference type="SUPFAM" id="SSF51230">
    <property type="entry name" value="Single hybrid motif"/>
    <property type="match status" value="1"/>
</dbReference>
<accession>A0A915LVC0</accession>
<dbReference type="Pfam" id="PF02785">
    <property type="entry name" value="Biotin_carb_C"/>
    <property type="match status" value="1"/>
</dbReference>
<sequence length="336" mass="37637">EAPAPGLSFETRHWLGRTAVNAAAAVKYVGAGTVEFIFDTESDQFYFMEMNTRLQVEHPVTEAITNLDLVEWQFRVAAGEQLPMKQEEIKLIDHAIEARIYAEDSQANFMPTAGTLEYLQFPKNVRVDSGIRQGDEVTVFYDPMIAKIIAKGKTREEAIFKLENALNQTQIGGIFNNVEFVRSCLKHEKFLSGDLYTDFIPEYINELMSLEKENDCYVLLESAIAFVLLDVFGSGHSTWNSISLDEEVFDSEELLGGTSIIDGNPKSPMPGIVEKLLVNVGDKVEKNQSLVALNAMKMEYLIRAPFNAIVDSINCSIGQSVPKNFCLVNLKKIEEE</sequence>
<dbReference type="GO" id="GO:0005524">
    <property type="term" value="F:ATP binding"/>
    <property type="evidence" value="ECO:0007669"/>
    <property type="project" value="UniProtKB-UniRule"/>
</dbReference>
<dbReference type="InterPro" id="IPR011053">
    <property type="entry name" value="Single_hybrid_motif"/>
</dbReference>
<protein>
    <submittedName>
        <fullName evidence="10">Uncharacterized protein</fullName>
    </submittedName>
</protein>
<dbReference type="PROSITE" id="PS50975">
    <property type="entry name" value="ATP_GRASP"/>
    <property type="match status" value="1"/>
</dbReference>
<dbReference type="AlphaFoldDB" id="A0A915LVC0"/>
<evidence type="ECO:0000313" key="9">
    <source>
        <dbReference type="Proteomes" id="UP000887561"/>
    </source>
</evidence>
<evidence type="ECO:0000313" key="10">
    <source>
        <dbReference type="WBParaSite" id="scaffold20436_cov222.g19476"/>
    </source>
</evidence>
<name>A0A915LVC0_MELJA</name>
<dbReference type="PANTHER" id="PTHR18866:SF33">
    <property type="entry name" value="METHYLCROTONOYL-COA CARBOXYLASE SUBUNIT ALPHA, MITOCHONDRIAL-RELATED"/>
    <property type="match status" value="1"/>
</dbReference>
<dbReference type="InterPro" id="IPR001882">
    <property type="entry name" value="Biotin_BS"/>
</dbReference>